<evidence type="ECO:0000256" key="13">
    <source>
        <dbReference type="SAM" id="Phobius"/>
    </source>
</evidence>
<evidence type="ECO:0000256" key="6">
    <source>
        <dbReference type="ARBA" id="ARBA00022989"/>
    </source>
</evidence>
<dbReference type="AlphaFoldDB" id="A0AAV7EGI2"/>
<dbReference type="Proteomes" id="UP000825729">
    <property type="component" value="Unassembled WGS sequence"/>
</dbReference>
<sequence>MADTGVLLRCIGLLLLLSWILRLFYTVWWKPKRLERFFKQQGVVGPPYRLLFGNLKEFLSSMKEAQLKPMNLSHKIIPRVAPFFENTMVNYGKTSITWFGPSPRIHVMDPEMMKEILTNKFGEFEKPEVNPQIKLLLTGIAVLEGEKWAKHRRIINPAFHMEKIKRMLPAFSASCREMMSRWDKSAGSEGSFELDAWPEIQNLTGDVISRAAFGSNYREGNRIFQLQREQAKYLVEAADSVYIPGFRFLPTKKNRRRQAIDREVRGLVTGMIKKREKALMLGEAPTDDLLGLLLESNFREPQEQGNSKGMTTEEVIRECKLFYFAGQETTAVLLTWTLIVLAMHPSWQDRARDEILDVFGKNKVPEEFDALSHLKIVTMILYEVLRLYPPLVFLLRGVTKDIELGGICLPAGTEIVVPTLLVHHDNDLWGHDAEEFNPERFSEGIAKATNNKVCFIPFGWGPRICIGQNFALVEAKLVLAMILQKFSFRLSPSYAHAPHSLITIHPQHGAQIIFHKL</sequence>
<dbReference type="PROSITE" id="PS00086">
    <property type="entry name" value="CYTOCHROME_P450"/>
    <property type="match status" value="1"/>
</dbReference>
<name>A0AAV7EGI2_ARIFI</name>
<evidence type="ECO:0008006" key="16">
    <source>
        <dbReference type="Google" id="ProtNLM"/>
    </source>
</evidence>
<dbReference type="EMBL" id="JAINDJ010000005">
    <property type="protein sequence ID" value="KAG9447960.1"/>
    <property type="molecule type" value="Genomic_DNA"/>
</dbReference>
<dbReference type="InterPro" id="IPR002401">
    <property type="entry name" value="Cyt_P450_E_grp-I"/>
</dbReference>
<keyword evidence="10 13" id="KW-0472">Membrane</keyword>
<evidence type="ECO:0000256" key="8">
    <source>
        <dbReference type="ARBA" id="ARBA00023004"/>
    </source>
</evidence>
<comment type="cofactor">
    <cofactor evidence="11">
        <name>heme</name>
        <dbReference type="ChEBI" id="CHEBI:30413"/>
    </cofactor>
</comment>
<dbReference type="GO" id="GO:0016020">
    <property type="term" value="C:membrane"/>
    <property type="evidence" value="ECO:0007669"/>
    <property type="project" value="UniProtKB-SubCell"/>
</dbReference>
<evidence type="ECO:0000256" key="7">
    <source>
        <dbReference type="ARBA" id="ARBA00023002"/>
    </source>
</evidence>
<keyword evidence="3 11" id="KW-0349">Heme</keyword>
<dbReference type="CDD" id="cd20642">
    <property type="entry name" value="CYP72"/>
    <property type="match status" value="1"/>
</dbReference>
<dbReference type="PRINTS" id="PR00385">
    <property type="entry name" value="P450"/>
</dbReference>
<keyword evidence="9 12" id="KW-0503">Monooxygenase</keyword>
<dbReference type="PANTHER" id="PTHR24282:SF255">
    <property type="entry name" value="CYTOCHROME P450 72A11-RELATED"/>
    <property type="match status" value="1"/>
</dbReference>
<protein>
    <recommendedName>
        <fullName evidence="16">Cytochrome P450</fullName>
    </recommendedName>
</protein>
<dbReference type="GO" id="GO:0005506">
    <property type="term" value="F:iron ion binding"/>
    <property type="evidence" value="ECO:0007669"/>
    <property type="project" value="InterPro"/>
</dbReference>
<reference evidence="14 15" key="1">
    <citation type="submission" date="2021-07" db="EMBL/GenBank/DDBJ databases">
        <title>The Aristolochia fimbriata genome: insights into angiosperm evolution, floral development and chemical biosynthesis.</title>
        <authorList>
            <person name="Jiao Y."/>
        </authorList>
    </citation>
    <scope>NUCLEOTIDE SEQUENCE [LARGE SCALE GENOMIC DNA]</scope>
    <source>
        <strain evidence="14">IBCAS-2021</strain>
        <tissue evidence="14">Leaf</tissue>
    </source>
</reference>
<evidence type="ECO:0000313" key="14">
    <source>
        <dbReference type="EMBL" id="KAG9447960.1"/>
    </source>
</evidence>
<comment type="caution">
    <text evidence="14">The sequence shown here is derived from an EMBL/GenBank/DDBJ whole genome shotgun (WGS) entry which is preliminary data.</text>
</comment>
<keyword evidence="15" id="KW-1185">Reference proteome</keyword>
<dbReference type="FunFam" id="1.10.630.10:FF:000029">
    <property type="entry name" value="Cytochrome P450 734A1"/>
    <property type="match status" value="1"/>
</dbReference>
<feature type="binding site" description="axial binding residue" evidence="11">
    <location>
        <position position="465"/>
    </location>
    <ligand>
        <name>heme</name>
        <dbReference type="ChEBI" id="CHEBI:30413"/>
    </ligand>
    <ligandPart>
        <name>Fe</name>
        <dbReference type="ChEBI" id="CHEBI:18248"/>
    </ligandPart>
</feature>
<dbReference type="InterPro" id="IPR001128">
    <property type="entry name" value="Cyt_P450"/>
</dbReference>
<evidence type="ECO:0000256" key="4">
    <source>
        <dbReference type="ARBA" id="ARBA00022692"/>
    </source>
</evidence>
<evidence type="ECO:0000313" key="15">
    <source>
        <dbReference type="Proteomes" id="UP000825729"/>
    </source>
</evidence>
<dbReference type="GO" id="GO:0016705">
    <property type="term" value="F:oxidoreductase activity, acting on paired donors, with incorporation or reduction of molecular oxygen"/>
    <property type="evidence" value="ECO:0007669"/>
    <property type="project" value="InterPro"/>
</dbReference>
<organism evidence="14 15">
    <name type="scientific">Aristolochia fimbriata</name>
    <name type="common">White veined hardy Dutchman's pipe vine</name>
    <dbReference type="NCBI Taxonomy" id="158543"/>
    <lineage>
        <taxon>Eukaryota</taxon>
        <taxon>Viridiplantae</taxon>
        <taxon>Streptophyta</taxon>
        <taxon>Embryophyta</taxon>
        <taxon>Tracheophyta</taxon>
        <taxon>Spermatophyta</taxon>
        <taxon>Magnoliopsida</taxon>
        <taxon>Magnoliidae</taxon>
        <taxon>Piperales</taxon>
        <taxon>Aristolochiaceae</taxon>
        <taxon>Aristolochia</taxon>
    </lineage>
</organism>
<evidence type="ECO:0000256" key="5">
    <source>
        <dbReference type="ARBA" id="ARBA00022723"/>
    </source>
</evidence>
<feature type="transmembrane region" description="Helical" evidence="13">
    <location>
        <begin position="6"/>
        <end position="29"/>
    </location>
</feature>
<evidence type="ECO:0000256" key="9">
    <source>
        <dbReference type="ARBA" id="ARBA00023033"/>
    </source>
</evidence>
<keyword evidence="5 11" id="KW-0479">Metal-binding</keyword>
<keyword evidence="4 13" id="KW-0812">Transmembrane</keyword>
<dbReference type="Gene3D" id="1.10.630.10">
    <property type="entry name" value="Cytochrome P450"/>
    <property type="match status" value="1"/>
</dbReference>
<evidence type="ECO:0000256" key="3">
    <source>
        <dbReference type="ARBA" id="ARBA00022617"/>
    </source>
</evidence>
<dbReference type="InterPro" id="IPR017972">
    <property type="entry name" value="Cyt_P450_CS"/>
</dbReference>
<dbReference type="SUPFAM" id="SSF48264">
    <property type="entry name" value="Cytochrome P450"/>
    <property type="match status" value="1"/>
</dbReference>
<dbReference type="InterPro" id="IPR036396">
    <property type="entry name" value="Cyt_P450_sf"/>
</dbReference>
<dbReference type="GO" id="GO:0020037">
    <property type="term" value="F:heme binding"/>
    <property type="evidence" value="ECO:0007669"/>
    <property type="project" value="InterPro"/>
</dbReference>
<accession>A0AAV7EGI2</accession>
<gene>
    <name evidence="14" type="ORF">H6P81_014088</name>
</gene>
<evidence type="ECO:0000256" key="10">
    <source>
        <dbReference type="ARBA" id="ARBA00023136"/>
    </source>
</evidence>
<evidence type="ECO:0000256" key="11">
    <source>
        <dbReference type="PIRSR" id="PIRSR602401-1"/>
    </source>
</evidence>
<keyword evidence="7 12" id="KW-0560">Oxidoreductase</keyword>
<evidence type="ECO:0000256" key="1">
    <source>
        <dbReference type="ARBA" id="ARBA00004370"/>
    </source>
</evidence>
<keyword evidence="8 11" id="KW-0408">Iron</keyword>
<comment type="similarity">
    <text evidence="2 12">Belongs to the cytochrome P450 family.</text>
</comment>
<dbReference type="GO" id="GO:0004497">
    <property type="term" value="F:monooxygenase activity"/>
    <property type="evidence" value="ECO:0007669"/>
    <property type="project" value="UniProtKB-KW"/>
</dbReference>
<evidence type="ECO:0000256" key="12">
    <source>
        <dbReference type="RuleBase" id="RU000461"/>
    </source>
</evidence>
<dbReference type="PANTHER" id="PTHR24282">
    <property type="entry name" value="CYTOCHROME P450 FAMILY MEMBER"/>
    <property type="match status" value="1"/>
</dbReference>
<comment type="subcellular location">
    <subcellularLocation>
        <location evidence="1">Membrane</location>
    </subcellularLocation>
</comment>
<dbReference type="InterPro" id="IPR050665">
    <property type="entry name" value="Cytochrome_P450_Monooxygen"/>
</dbReference>
<proteinExistence type="inferred from homology"/>
<dbReference type="Pfam" id="PF00067">
    <property type="entry name" value="p450"/>
    <property type="match status" value="1"/>
</dbReference>
<dbReference type="PRINTS" id="PR00463">
    <property type="entry name" value="EP450I"/>
</dbReference>
<evidence type="ECO:0000256" key="2">
    <source>
        <dbReference type="ARBA" id="ARBA00010617"/>
    </source>
</evidence>
<keyword evidence="6 13" id="KW-1133">Transmembrane helix</keyword>